<dbReference type="EMBL" id="BONP01000023">
    <property type="protein sequence ID" value="GIG41295.1"/>
    <property type="molecule type" value="Genomic_DNA"/>
</dbReference>
<dbReference type="InterPro" id="IPR001381">
    <property type="entry name" value="DHquinase_I"/>
</dbReference>
<evidence type="ECO:0000256" key="1">
    <source>
        <dbReference type="ARBA" id="ARBA00001864"/>
    </source>
</evidence>
<dbReference type="InterPro" id="IPR050146">
    <property type="entry name" value="Type-I_3-dehydroquinase"/>
</dbReference>
<dbReference type="SUPFAM" id="SSF51569">
    <property type="entry name" value="Aldolase"/>
    <property type="match status" value="1"/>
</dbReference>
<dbReference type="InterPro" id="IPR013785">
    <property type="entry name" value="Aldolase_TIM"/>
</dbReference>
<proteinExistence type="inferred from homology"/>
<name>A0ABQ4DPK8_9CELL</name>
<sequence>MTTSDGVLRLRGATLGAGTPQVCVPVVATTPAAAAAAARSLPAGAADVVELRLDHVAGSAGDPAVVRAAVTAVRAALPADVPLLATFRSQREGGAQAADDAAYATVVDAVVAGAGPDGADAVDVELATPDVTGLVDRAHAAGLAVVVSHHDFARTPPADEIVAVLRRQRAVGADVCKVAVMPHDPDDVLALLSATRTVARDADRPVVTVAMGALGLVTRLAGGVFGSAMTFGAVGAASAPGQLDAARLREVLALLHAPAR</sequence>
<dbReference type="CDD" id="cd00502">
    <property type="entry name" value="DHQase_I"/>
    <property type="match status" value="1"/>
</dbReference>
<keyword evidence="6" id="KW-1185">Reference proteome</keyword>
<keyword evidence="4" id="KW-0028">Amino-acid biosynthesis</keyword>
<protein>
    <recommendedName>
        <fullName evidence="4">3-dehydroquinate dehydratase</fullName>
        <shortName evidence="4">3-dehydroquinase</shortName>
        <ecNumber evidence="4">4.2.1.10</ecNumber>
    </recommendedName>
    <alternativeName>
        <fullName evidence="4">Type I DHQase</fullName>
    </alternativeName>
    <alternativeName>
        <fullName evidence="4">Type I dehydroquinase</fullName>
        <shortName evidence="4">DHQ1</shortName>
    </alternativeName>
</protein>
<evidence type="ECO:0000256" key="2">
    <source>
        <dbReference type="ARBA" id="ARBA00023239"/>
    </source>
</evidence>
<comment type="similarity">
    <text evidence="4">Belongs to the type-I 3-dehydroquinase family.</text>
</comment>
<comment type="function">
    <text evidence="4">Involved in the third step of the chorismate pathway, which leads to the biosynthesis of aromatic amino acids. Catalyzes the cis-dehydration of 3-dehydroquinate (DHQ) and introduces the first double bond of the aromatic ring to yield 3-dehydroshikimate.</text>
</comment>
<accession>A0ABQ4DPK8</accession>
<dbReference type="NCBIfam" id="TIGR01093">
    <property type="entry name" value="aroD"/>
    <property type="match status" value="1"/>
</dbReference>
<dbReference type="Pfam" id="PF01487">
    <property type="entry name" value="DHquinase_I"/>
    <property type="match status" value="1"/>
</dbReference>
<keyword evidence="3 4" id="KW-0704">Schiff base</keyword>
<dbReference type="HAMAP" id="MF_00214">
    <property type="entry name" value="AroD"/>
    <property type="match status" value="1"/>
</dbReference>
<dbReference type="PANTHER" id="PTHR43699">
    <property type="entry name" value="3-DEHYDROQUINATE DEHYDRATASE"/>
    <property type="match status" value="1"/>
</dbReference>
<dbReference type="Gene3D" id="3.20.20.70">
    <property type="entry name" value="Aldolase class I"/>
    <property type="match status" value="1"/>
</dbReference>
<feature type="binding site" evidence="4">
    <location>
        <position position="88"/>
    </location>
    <ligand>
        <name>3-dehydroquinate</name>
        <dbReference type="ChEBI" id="CHEBI:32364"/>
    </ligand>
</feature>
<reference evidence="5 6" key="1">
    <citation type="submission" date="2021-01" db="EMBL/GenBank/DDBJ databases">
        <title>Whole genome shotgun sequence of Cellulomonas phragmiteti NBRC 110785.</title>
        <authorList>
            <person name="Komaki H."/>
            <person name="Tamura T."/>
        </authorList>
    </citation>
    <scope>NUCLEOTIDE SEQUENCE [LARGE SCALE GENOMIC DNA]</scope>
    <source>
        <strain evidence="5 6">NBRC 110785</strain>
    </source>
</reference>
<dbReference type="EC" id="4.2.1.10" evidence="4"/>
<evidence type="ECO:0000256" key="4">
    <source>
        <dbReference type="HAMAP-Rule" id="MF_00214"/>
    </source>
</evidence>
<comment type="caution">
    <text evidence="5">The sequence shown here is derived from an EMBL/GenBank/DDBJ whole genome shotgun (WGS) entry which is preliminary data.</text>
</comment>
<organism evidence="5 6">
    <name type="scientific">Cellulomonas phragmiteti</name>
    <dbReference type="NCBI Taxonomy" id="478780"/>
    <lineage>
        <taxon>Bacteria</taxon>
        <taxon>Bacillati</taxon>
        <taxon>Actinomycetota</taxon>
        <taxon>Actinomycetes</taxon>
        <taxon>Micrococcales</taxon>
        <taxon>Cellulomonadaceae</taxon>
        <taxon>Cellulomonas</taxon>
    </lineage>
</organism>
<feature type="binding site" evidence="4">
    <location>
        <position position="238"/>
    </location>
    <ligand>
        <name>3-dehydroquinate</name>
        <dbReference type="ChEBI" id="CHEBI:32364"/>
    </ligand>
</feature>
<dbReference type="PROSITE" id="PS01028">
    <property type="entry name" value="DEHYDROQUINASE_I"/>
    <property type="match status" value="1"/>
</dbReference>
<comment type="caution">
    <text evidence="4">Lacks conserved residue(s) required for the propagation of feature annotation.</text>
</comment>
<evidence type="ECO:0000313" key="5">
    <source>
        <dbReference type="EMBL" id="GIG41295.1"/>
    </source>
</evidence>
<keyword evidence="4" id="KW-0057">Aromatic amino acid biosynthesis</keyword>
<dbReference type="InterPro" id="IPR018508">
    <property type="entry name" value="3-dehydroquinate_DH_AS"/>
</dbReference>
<evidence type="ECO:0000256" key="3">
    <source>
        <dbReference type="ARBA" id="ARBA00023270"/>
    </source>
</evidence>
<dbReference type="PANTHER" id="PTHR43699:SF1">
    <property type="entry name" value="3-DEHYDROQUINATE DEHYDRATASE"/>
    <property type="match status" value="1"/>
</dbReference>
<comment type="subunit">
    <text evidence="4">Homodimer.</text>
</comment>
<keyword evidence="2 4" id="KW-0456">Lyase</keyword>
<feature type="active site" description="Schiff-base intermediate with substrate" evidence="4">
    <location>
        <position position="177"/>
    </location>
</feature>
<feature type="active site" description="Proton donor/acceptor" evidence="4">
    <location>
        <position position="150"/>
    </location>
</feature>
<feature type="binding site" evidence="4">
    <location>
        <position position="219"/>
    </location>
    <ligand>
        <name>3-dehydroquinate</name>
        <dbReference type="ChEBI" id="CHEBI:32364"/>
    </ligand>
</feature>
<gene>
    <name evidence="4 5" type="primary">aroD</name>
    <name evidence="5" type="ORF">Cph01nite_30570</name>
</gene>
<evidence type="ECO:0000313" key="6">
    <source>
        <dbReference type="Proteomes" id="UP000614741"/>
    </source>
</evidence>
<comment type="catalytic activity">
    <reaction evidence="1 4">
        <text>3-dehydroquinate = 3-dehydroshikimate + H2O</text>
        <dbReference type="Rhea" id="RHEA:21096"/>
        <dbReference type="ChEBI" id="CHEBI:15377"/>
        <dbReference type="ChEBI" id="CHEBI:16630"/>
        <dbReference type="ChEBI" id="CHEBI:32364"/>
        <dbReference type="EC" id="4.2.1.10"/>
    </reaction>
</comment>
<dbReference type="Proteomes" id="UP000614741">
    <property type="component" value="Unassembled WGS sequence"/>
</dbReference>
<feature type="binding site" evidence="4">
    <location>
        <begin position="50"/>
        <end position="52"/>
    </location>
    <ligand>
        <name>3-dehydroquinate</name>
        <dbReference type="ChEBI" id="CHEBI:32364"/>
    </ligand>
</feature>
<dbReference type="RefSeq" id="WP_203675586.1">
    <property type="nucleotide sequence ID" value="NZ_BONP01000023.1"/>
</dbReference>
<feature type="binding site" evidence="4">
    <location>
        <position position="242"/>
    </location>
    <ligand>
        <name>3-dehydroquinate</name>
        <dbReference type="ChEBI" id="CHEBI:32364"/>
    </ligand>
</feature>
<comment type="pathway">
    <text evidence="4">Metabolic intermediate biosynthesis; chorismate biosynthesis; chorismate from D-erythrose 4-phosphate and phosphoenolpyruvate: step 3/7.</text>
</comment>